<name>A0ABX7SLK7_9CAUL</name>
<gene>
    <name evidence="1" type="ORF">IFE19_16820</name>
</gene>
<dbReference type="Proteomes" id="UP000663942">
    <property type="component" value="Chromosome"/>
</dbReference>
<keyword evidence="2" id="KW-1185">Reference proteome</keyword>
<accession>A0ABX7SLK7</accession>
<sequence length="64" mass="7351">MSESDLLADLEDWLDDFPDQFFGSRGLGFFRVGCADDEAAVLFKLRWGDHIGQEWVPRCPGRLF</sequence>
<organism evidence="1 2">
    <name type="scientific">Brevundimonas pondensis</name>
    <dbReference type="NCBI Taxonomy" id="2774189"/>
    <lineage>
        <taxon>Bacteria</taxon>
        <taxon>Pseudomonadati</taxon>
        <taxon>Pseudomonadota</taxon>
        <taxon>Alphaproteobacteria</taxon>
        <taxon>Caulobacterales</taxon>
        <taxon>Caulobacteraceae</taxon>
        <taxon>Brevundimonas</taxon>
    </lineage>
</organism>
<protein>
    <submittedName>
        <fullName evidence="1">Uncharacterized protein</fullName>
    </submittedName>
</protein>
<dbReference type="RefSeq" id="WP_207824324.1">
    <property type="nucleotide sequence ID" value="NZ_CP062006.1"/>
</dbReference>
<reference evidence="1 2" key="1">
    <citation type="submission" date="2020-09" db="EMBL/GenBank/DDBJ databases">
        <title>Brevundimonas sp. LVF1 isolated from an oligotrophic pond in Goettingen, Germany.</title>
        <authorList>
            <person name="Friedrich I."/>
            <person name="Klassen A."/>
            <person name="Neubauer H."/>
            <person name="Schneider D."/>
            <person name="Hertel R."/>
            <person name="Daniel R."/>
        </authorList>
    </citation>
    <scope>NUCLEOTIDE SEQUENCE [LARGE SCALE GENOMIC DNA]</scope>
    <source>
        <strain evidence="1 2">LVF1</strain>
    </source>
</reference>
<evidence type="ECO:0000313" key="2">
    <source>
        <dbReference type="Proteomes" id="UP000663942"/>
    </source>
</evidence>
<dbReference type="EMBL" id="CP062006">
    <property type="protein sequence ID" value="QTC87710.1"/>
    <property type="molecule type" value="Genomic_DNA"/>
</dbReference>
<proteinExistence type="predicted"/>
<evidence type="ECO:0000313" key="1">
    <source>
        <dbReference type="EMBL" id="QTC87710.1"/>
    </source>
</evidence>